<organism evidence="1 2">
    <name type="scientific">Terrimonas rubra</name>
    <dbReference type="NCBI Taxonomy" id="1035890"/>
    <lineage>
        <taxon>Bacteria</taxon>
        <taxon>Pseudomonadati</taxon>
        <taxon>Bacteroidota</taxon>
        <taxon>Chitinophagia</taxon>
        <taxon>Chitinophagales</taxon>
        <taxon>Chitinophagaceae</taxon>
        <taxon>Terrimonas</taxon>
    </lineage>
</organism>
<sequence>MKTLLYFYLLFFSITFLPSCKKDKDTPAAKKVMMTKTITTKPGQAPFTIIYNYDAAGQLVSYKYDNITVTTITRNANGQVTKTTDANATTGVIVGGVNFYYDAAGKCIKRESLSSSGSVTFYYTFTYQSNMFVSKQYNPAGSAGEYFESYYTADGKNIQSRKLYTNTGTLKSIYTYQYDTKYGTELAMPFSDISPIVPTANNVIAYTSSIVPGATTNYSYTYAYNNDGYPVKRVSNDGTETTFEYVSW</sequence>
<gene>
    <name evidence="1" type="ORF">ACFS6H_20645</name>
</gene>
<protein>
    <recommendedName>
        <fullName evidence="3">YD repeat-containing protein</fullName>
    </recommendedName>
</protein>
<proteinExistence type="predicted"/>
<evidence type="ECO:0008006" key="3">
    <source>
        <dbReference type="Google" id="ProtNLM"/>
    </source>
</evidence>
<dbReference type="Gene3D" id="2.180.10.10">
    <property type="entry name" value="RHS repeat-associated core"/>
    <property type="match status" value="1"/>
</dbReference>
<reference evidence="2" key="1">
    <citation type="journal article" date="2019" name="Int. J. Syst. Evol. Microbiol.">
        <title>The Global Catalogue of Microorganisms (GCM) 10K type strain sequencing project: providing services to taxonomists for standard genome sequencing and annotation.</title>
        <authorList>
            <consortium name="The Broad Institute Genomics Platform"/>
            <consortium name="The Broad Institute Genome Sequencing Center for Infectious Disease"/>
            <person name="Wu L."/>
            <person name="Ma J."/>
        </authorList>
    </citation>
    <scope>NUCLEOTIDE SEQUENCE [LARGE SCALE GENOMIC DNA]</scope>
    <source>
        <strain evidence="2">KCTC 23299</strain>
    </source>
</reference>
<accession>A0ABW6ABW1</accession>
<evidence type="ECO:0000313" key="1">
    <source>
        <dbReference type="EMBL" id="MFD2922141.1"/>
    </source>
</evidence>
<comment type="caution">
    <text evidence="1">The sequence shown here is derived from an EMBL/GenBank/DDBJ whole genome shotgun (WGS) entry which is preliminary data.</text>
</comment>
<evidence type="ECO:0000313" key="2">
    <source>
        <dbReference type="Proteomes" id="UP001597511"/>
    </source>
</evidence>
<dbReference type="EMBL" id="JBHUOZ010000003">
    <property type="protein sequence ID" value="MFD2922141.1"/>
    <property type="molecule type" value="Genomic_DNA"/>
</dbReference>
<dbReference type="NCBIfam" id="TIGR01643">
    <property type="entry name" value="YD_repeat_2x"/>
    <property type="match status" value="1"/>
</dbReference>
<dbReference type="Proteomes" id="UP001597511">
    <property type="component" value="Unassembled WGS sequence"/>
</dbReference>
<dbReference type="RefSeq" id="WP_386103561.1">
    <property type="nucleotide sequence ID" value="NZ_JBHUOZ010000003.1"/>
</dbReference>
<dbReference type="InterPro" id="IPR006530">
    <property type="entry name" value="YD"/>
</dbReference>
<keyword evidence="2" id="KW-1185">Reference proteome</keyword>
<name>A0ABW6ABW1_9BACT</name>